<name>A0A4Q7VP33_9BURK</name>
<reference evidence="1 2" key="1">
    <citation type="submission" date="2019-02" db="EMBL/GenBank/DDBJ databases">
        <title>Genomic Encyclopedia of Type Strains, Phase IV (KMG-IV): sequencing the most valuable type-strain genomes for metagenomic binning, comparative biology and taxonomic classification.</title>
        <authorList>
            <person name="Goeker M."/>
        </authorList>
    </citation>
    <scope>NUCLEOTIDE SEQUENCE [LARGE SCALE GENOMIC DNA]</scope>
    <source>
        <strain evidence="1 2">DSM 19570</strain>
    </source>
</reference>
<dbReference type="EMBL" id="SHKP01000006">
    <property type="protein sequence ID" value="RZT98109.1"/>
    <property type="molecule type" value="Genomic_DNA"/>
</dbReference>
<accession>A0A4Q7VP33</accession>
<proteinExistence type="predicted"/>
<dbReference type="Proteomes" id="UP000293671">
    <property type="component" value="Unassembled WGS sequence"/>
</dbReference>
<keyword evidence="2" id="KW-1185">Reference proteome</keyword>
<evidence type="ECO:0000313" key="2">
    <source>
        <dbReference type="Proteomes" id="UP000293671"/>
    </source>
</evidence>
<comment type="caution">
    <text evidence="1">The sequence shown here is derived from an EMBL/GenBank/DDBJ whole genome shotgun (WGS) entry which is preliminary data.</text>
</comment>
<protein>
    <submittedName>
        <fullName evidence="1">Uncharacterized protein</fullName>
    </submittedName>
</protein>
<dbReference type="AlphaFoldDB" id="A0A4Q7VP33"/>
<evidence type="ECO:0000313" key="1">
    <source>
        <dbReference type="EMBL" id="RZT98109.1"/>
    </source>
</evidence>
<organism evidence="1 2">
    <name type="scientific">Rivibacter subsaxonicus</name>
    <dbReference type="NCBI Taxonomy" id="457575"/>
    <lineage>
        <taxon>Bacteria</taxon>
        <taxon>Pseudomonadati</taxon>
        <taxon>Pseudomonadota</taxon>
        <taxon>Betaproteobacteria</taxon>
        <taxon>Burkholderiales</taxon>
        <taxon>Rivibacter</taxon>
    </lineage>
</organism>
<sequence>MLPAFLDALARCDVAIPARDAALRTLIDHHLGCLVDDAIDAWAGLKAMLAELQPLLEPGDDEIDELRALTGLYWTADDALGRQGEFGWREHEGNAAWQALKTDIRAAARTALDRRPR</sequence>
<gene>
    <name evidence="1" type="ORF">EV670_2515</name>
</gene>